<accession>A0A8H6MMD7</accession>
<name>A0A8H6MMD7_9PEZI</name>
<proteinExistence type="predicted"/>
<dbReference type="AlphaFoldDB" id="A0A8H6MMD7"/>
<protein>
    <submittedName>
        <fullName evidence="2">Uncharacterized protein</fullName>
    </submittedName>
</protein>
<evidence type="ECO:0000313" key="2">
    <source>
        <dbReference type="EMBL" id="KAF6799501.1"/>
    </source>
</evidence>
<evidence type="ECO:0000256" key="1">
    <source>
        <dbReference type="SAM" id="MobiDB-lite"/>
    </source>
</evidence>
<organism evidence="2 3">
    <name type="scientific">Colletotrichum sojae</name>
    <dbReference type="NCBI Taxonomy" id="2175907"/>
    <lineage>
        <taxon>Eukaryota</taxon>
        <taxon>Fungi</taxon>
        <taxon>Dikarya</taxon>
        <taxon>Ascomycota</taxon>
        <taxon>Pezizomycotina</taxon>
        <taxon>Sordariomycetes</taxon>
        <taxon>Hypocreomycetidae</taxon>
        <taxon>Glomerellales</taxon>
        <taxon>Glomerellaceae</taxon>
        <taxon>Colletotrichum</taxon>
        <taxon>Colletotrichum orchidearum species complex</taxon>
    </lineage>
</organism>
<dbReference type="Proteomes" id="UP000652219">
    <property type="component" value="Unassembled WGS sequence"/>
</dbReference>
<comment type="caution">
    <text evidence="2">The sequence shown here is derived from an EMBL/GenBank/DDBJ whole genome shotgun (WGS) entry which is preliminary data.</text>
</comment>
<sequence length="109" mass="12842">MNHLTHTLFRGHLAAARKRVDHRKTNERARRHLRHGLDGQVEDIKDARPTIETLLHPTPPRPFDGNPRRPHNPGFWAQSDRLLRERLPRGPFHRDWLTGHHSVTSREVK</sequence>
<dbReference type="EMBL" id="WIGN01000320">
    <property type="protein sequence ID" value="KAF6799501.1"/>
    <property type="molecule type" value="Genomic_DNA"/>
</dbReference>
<evidence type="ECO:0000313" key="3">
    <source>
        <dbReference type="Proteomes" id="UP000652219"/>
    </source>
</evidence>
<keyword evidence="3" id="KW-1185">Reference proteome</keyword>
<feature type="region of interest" description="Disordered" evidence="1">
    <location>
        <begin position="54"/>
        <end position="76"/>
    </location>
</feature>
<gene>
    <name evidence="2" type="ORF">CSOJ01_12463</name>
</gene>
<reference evidence="2 3" key="1">
    <citation type="journal article" date="2020" name="Phytopathology">
        <title>Genome Sequence Resources of Colletotrichum truncatum, C. plurivorum, C. musicola, and C. sojae: Four Species Pathogenic to Soybean (Glycine max).</title>
        <authorList>
            <person name="Rogerio F."/>
            <person name="Boufleur T.R."/>
            <person name="Ciampi-Guillardi M."/>
            <person name="Sukno S.A."/>
            <person name="Thon M.R."/>
            <person name="Massola Junior N.S."/>
            <person name="Baroncelli R."/>
        </authorList>
    </citation>
    <scope>NUCLEOTIDE SEQUENCE [LARGE SCALE GENOMIC DNA]</scope>
    <source>
        <strain evidence="2 3">LFN0009</strain>
    </source>
</reference>